<evidence type="ECO:0000256" key="4">
    <source>
        <dbReference type="ARBA" id="ARBA00022857"/>
    </source>
</evidence>
<reference evidence="7" key="1">
    <citation type="journal article" date="2014" name="Int. J. Syst. Evol. Microbiol.">
        <title>Complete genome sequence of Corynebacterium casei LMG S-19264T (=DSM 44701T), isolated from a smear-ripened cheese.</title>
        <authorList>
            <consortium name="US DOE Joint Genome Institute (JGI-PGF)"/>
            <person name="Walter F."/>
            <person name="Albersmeier A."/>
            <person name="Kalinowski J."/>
            <person name="Ruckert C."/>
        </authorList>
    </citation>
    <scope>NUCLEOTIDE SEQUENCE</scope>
    <source>
        <strain evidence="7">CGMCC 1.15725</strain>
    </source>
</reference>
<accession>A0A8J2YYS7</accession>
<dbReference type="RefSeq" id="WP_189051251.1">
    <property type="nucleotide sequence ID" value="NZ_BMJQ01000017.1"/>
</dbReference>
<feature type="domain" description="NADH:flavin oxidoreductase/NADH oxidase N-terminal" evidence="6">
    <location>
        <begin position="8"/>
        <end position="340"/>
    </location>
</feature>
<dbReference type="AlphaFoldDB" id="A0A8J2YYS7"/>
<protein>
    <submittedName>
        <fullName evidence="7">NADH-dependent flavin oxidoreductase</fullName>
    </submittedName>
</protein>
<dbReference type="CDD" id="cd02932">
    <property type="entry name" value="OYE_YqiM_FMN"/>
    <property type="match status" value="1"/>
</dbReference>
<dbReference type="PANTHER" id="PTHR43303">
    <property type="entry name" value="NADPH DEHYDROGENASE C23G7.10C-RELATED"/>
    <property type="match status" value="1"/>
</dbReference>
<dbReference type="GO" id="GO:0050661">
    <property type="term" value="F:NADP binding"/>
    <property type="evidence" value="ECO:0007669"/>
    <property type="project" value="InterPro"/>
</dbReference>
<dbReference type="SUPFAM" id="SSF51395">
    <property type="entry name" value="FMN-linked oxidoreductases"/>
    <property type="match status" value="1"/>
</dbReference>
<organism evidence="7 8">
    <name type="scientific">Aliidongia dinghuensis</name>
    <dbReference type="NCBI Taxonomy" id="1867774"/>
    <lineage>
        <taxon>Bacteria</taxon>
        <taxon>Pseudomonadati</taxon>
        <taxon>Pseudomonadota</taxon>
        <taxon>Alphaproteobacteria</taxon>
        <taxon>Rhodospirillales</taxon>
        <taxon>Dongiaceae</taxon>
        <taxon>Aliidongia</taxon>
    </lineage>
</organism>
<evidence type="ECO:0000313" key="8">
    <source>
        <dbReference type="Proteomes" id="UP000646365"/>
    </source>
</evidence>
<comment type="cofactor">
    <cofactor evidence="1">
        <name>FMN</name>
        <dbReference type="ChEBI" id="CHEBI:58210"/>
    </cofactor>
</comment>
<evidence type="ECO:0000313" key="7">
    <source>
        <dbReference type="EMBL" id="GGF40489.1"/>
    </source>
</evidence>
<dbReference type="Pfam" id="PF00724">
    <property type="entry name" value="Oxidored_FMN"/>
    <property type="match status" value="1"/>
</dbReference>
<evidence type="ECO:0000256" key="3">
    <source>
        <dbReference type="ARBA" id="ARBA00022643"/>
    </source>
</evidence>
<keyword evidence="8" id="KW-1185">Reference proteome</keyword>
<dbReference type="InterPro" id="IPR001155">
    <property type="entry name" value="OxRdtase_FMN_N"/>
</dbReference>
<dbReference type="PANTHER" id="PTHR43303:SF4">
    <property type="entry name" value="NADPH DEHYDROGENASE C23G7.10C-RELATED"/>
    <property type="match status" value="1"/>
</dbReference>
<evidence type="ECO:0000256" key="1">
    <source>
        <dbReference type="ARBA" id="ARBA00001917"/>
    </source>
</evidence>
<evidence type="ECO:0000256" key="5">
    <source>
        <dbReference type="ARBA" id="ARBA00023002"/>
    </source>
</evidence>
<dbReference type="GO" id="GO:0003959">
    <property type="term" value="F:NADPH dehydrogenase activity"/>
    <property type="evidence" value="ECO:0007669"/>
    <property type="project" value="InterPro"/>
</dbReference>
<sequence length="369" mass="39348">MIDPAPALFRPITLSGLKLANRIVIAPMCQYSARDGVAQPWHLQHLGSLAVGGAGLLMTEATAVEPEGRITLGCLGLYNDETEEALARTIAGIRSFSATPIGMQISHAGRKAASHVPWEGGGPLTAAEGAWQPSAPSPLANLDGWQTPEALDEAGLERIKAAFVATARRALRIGIDLLELHGAHGYLLHTFLSPLSNQRTDRYGGSRENRLRLPLEVFDAVRALWPADKPLGVRVSATDWLDGGLTIADTIAFGHELKARGVDYVCVSSGGIGRPRIPVGEGYQVPLARQFRAETGIATRAVGMIVDADHAERIVADGDADMVAFARAVIDNPRWPWHAAARLGAKLAYPPQYERGAPALWPGFGVAHG</sequence>
<dbReference type="EMBL" id="BMJQ01000017">
    <property type="protein sequence ID" value="GGF40489.1"/>
    <property type="molecule type" value="Genomic_DNA"/>
</dbReference>
<dbReference type="Gene3D" id="3.20.20.70">
    <property type="entry name" value="Aldolase class I"/>
    <property type="match status" value="1"/>
</dbReference>
<dbReference type="Proteomes" id="UP000646365">
    <property type="component" value="Unassembled WGS sequence"/>
</dbReference>
<keyword evidence="3" id="KW-0288">FMN</keyword>
<dbReference type="InterPro" id="IPR013785">
    <property type="entry name" value="Aldolase_TIM"/>
</dbReference>
<gene>
    <name evidence="7" type="ORF">GCM10011611_53650</name>
</gene>
<dbReference type="InterPro" id="IPR044152">
    <property type="entry name" value="YqjM-like"/>
</dbReference>
<dbReference type="GO" id="GO:0010181">
    <property type="term" value="F:FMN binding"/>
    <property type="evidence" value="ECO:0007669"/>
    <property type="project" value="InterPro"/>
</dbReference>
<evidence type="ECO:0000256" key="2">
    <source>
        <dbReference type="ARBA" id="ARBA00022630"/>
    </source>
</evidence>
<evidence type="ECO:0000259" key="6">
    <source>
        <dbReference type="Pfam" id="PF00724"/>
    </source>
</evidence>
<keyword evidence="4" id="KW-0521">NADP</keyword>
<name>A0A8J2YYS7_9PROT</name>
<reference evidence="7" key="2">
    <citation type="submission" date="2020-09" db="EMBL/GenBank/DDBJ databases">
        <authorList>
            <person name="Sun Q."/>
            <person name="Zhou Y."/>
        </authorList>
    </citation>
    <scope>NUCLEOTIDE SEQUENCE</scope>
    <source>
        <strain evidence="7">CGMCC 1.15725</strain>
    </source>
</reference>
<proteinExistence type="predicted"/>
<keyword evidence="5" id="KW-0560">Oxidoreductase</keyword>
<comment type="caution">
    <text evidence="7">The sequence shown here is derived from an EMBL/GenBank/DDBJ whole genome shotgun (WGS) entry which is preliminary data.</text>
</comment>
<keyword evidence="2" id="KW-0285">Flavoprotein</keyword>